<protein>
    <submittedName>
        <fullName evidence="1">Uncharacterized protein</fullName>
    </submittedName>
</protein>
<name>A0A9P6DN53_9AGAM</name>
<dbReference type="AlphaFoldDB" id="A0A9P6DN53"/>
<dbReference type="OrthoDB" id="2963168at2759"/>
<keyword evidence="2" id="KW-1185">Reference proteome</keyword>
<dbReference type="Proteomes" id="UP000886523">
    <property type="component" value="Unassembled WGS sequence"/>
</dbReference>
<proteinExistence type="predicted"/>
<organism evidence="1 2">
    <name type="scientific">Hydnum rufescens UP504</name>
    <dbReference type="NCBI Taxonomy" id="1448309"/>
    <lineage>
        <taxon>Eukaryota</taxon>
        <taxon>Fungi</taxon>
        <taxon>Dikarya</taxon>
        <taxon>Basidiomycota</taxon>
        <taxon>Agaricomycotina</taxon>
        <taxon>Agaricomycetes</taxon>
        <taxon>Cantharellales</taxon>
        <taxon>Hydnaceae</taxon>
        <taxon>Hydnum</taxon>
    </lineage>
</organism>
<dbReference type="EMBL" id="MU129054">
    <property type="protein sequence ID" value="KAF9508626.1"/>
    <property type="molecule type" value="Genomic_DNA"/>
</dbReference>
<evidence type="ECO:0000313" key="1">
    <source>
        <dbReference type="EMBL" id="KAF9508626.1"/>
    </source>
</evidence>
<sequence length="161" mass="18115">MICGSGGGTVVCSVPFRDFQCLAHHRIRLQDLAVHKIIGSLNNLENVEVCARSAYSLFLNPRFRELARTLFADHPDSLDAASSAYFIETDQLVYMGESDVPLHLLYSRTQCSLRADLIHIRRKDRRIDALLLMGGFSEGEYLFKCVDSDALRRARAADHIS</sequence>
<comment type="caution">
    <text evidence="1">The sequence shown here is derived from an EMBL/GenBank/DDBJ whole genome shotgun (WGS) entry which is preliminary data.</text>
</comment>
<accession>A0A9P6DN53</accession>
<reference evidence="1" key="1">
    <citation type="journal article" date="2020" name="Nat. Commun.">
        <title>Large-scale genome sequencing of mycorrhizal fungi provides insights into the early evolution of symbiotic traits.</title>
        <authorList>
            <person name="Miyauchi S."/>
            <person name="Kiss E."/>
            <person name="Kuo A."/>
            <person name="Drula E."/>
            <person name="Kohler A."/>
            <person name="Sanchez-Garcia M."/>
            <person name="Morin E."/>
            <person name="Andreopoulos B."/>
            <person name="Barry K.W."/>
            <person name="Bonito G."/>
            <person name="Buee M."/>
            <person name="Carver A."/>
            <person name="Chen C."/>
            <person name="Cichocki N."/>
            <person name="Clum A."/>
            <person name="Culley D."/>
            <person name="Crous P.W."/>
            <person name="Fauchery L."/>
            <person name="Girlanda M."/>
            <person name="Hayes R.D."/>
            <person name="Keri Z."/>
            <person name="LaButti K."/>
            <person name="Lipzen A."/>
            <person name="Lombard V."/>
            <person name="Magnuson J."/>
            <person name="Maillard F."/>
            <person name="Murat C."/>
            <person name="Nolan M."/>
            <person name="Ohm R.A."/>
            <person name="Pangilinan J."/>
            <person name="Pereira M.F."/>
            <person name="Perotto S."/>
            <person name="Peter M."/>
            <person name="Pfister S."/>
            <person name="Riley R."/>
            <person name="Sitrit Y."/>
            <person name="Stielow J.B."/>
            <person name="Szollosi G."/>
            <person name="Zifcakova L."/>
            <person name="Stursova M."/>
            <person name="Spatafora J.W."/>
            <person name="Tedersoo L."/>
            <person name="Vaario L.M."/>
            <person name="Yamada A."/>
            <person name="Yan M."/>
            <person name="Wang P."/>
            <person name="Xu J."/>
            <person name="Bruns T."/>
            <person name="Baldrian P."/>
            <person name="Vilgalys R."/>
            <person name="Dunand C."/>
            <person name="Henrissat B."/>
            <person name="Grigoriev I.V."/>
            <person name="Hibbett D."/>
            <person name="Nagy L.G."/>
            <person name="Martin F.M."/>
        </authorList>
    </citation>
    <scope>NUCLEOTIDE SEQUENCE</scope>
    <source>
        <strain evidence="1">UP504</strain>
    </source>
</reference>
<evidence type="ECO:0000313" key="2">
    <source>
        <dbReference type="Proteomes" id="UP000886523"/>
    </source>
</evidence>
<gene>
    <name evidence="1" type="ORF">BS47DRAFT_1397623</name>
</gene>